<reference evidence="1 2" key="1">
    <citation type="submission" date="2011-11" db="EMBL/GenBank/DDBJ databases">
        <title>The Genome Sequence of Fusarium oxysporum PHW815.</title>
        <authorList>
            <consortium name="The Broad Institute Genome Sequencing Platform"/>
            <person name="Ma L.-J."/>
            <person name="Gale L.R."/>
            <person name="Schwartz D.C."/>
            <person name="Zhou S."/>
            <person name="Corby-Kistler H."/>
            <person name="Young S.K."/>
            <person name="Zeng Q."/>
            <person name="Gargeya S."/>
            <person name="Fitzgerald M."/>
            <person name="Haas B."/>
            <person name="Abouelleil A."/>
            <person name="Alvarado L."/>
            <person name="Arachchi H.M."/>
            <person name="Berlin A."/>
            <person name="Brown A."/>
            <person name="Chapman S.B."/>
            <person name="Chen Z."/>
            <person name="Dunbar C."/>
            <person name="Freedman E."/>
            <person name="Gearin G."/>
            <person name="Goldberg J."/>
            <person name="Griggs A."/>
            <person name="Gujja S."/>
            <person name="Heiman D."/>
            <person name="Howarth C."/>
            <person name="Larson L."/>
            <person name="Lui A."/>
            <person name="MacDonald P.J.P."/>
            <person name="Montmayeur A."/>
            <person name="Murphy C."/>
            <person name="Neiman D."/>
            <person name="Pearson M."/>
            <person name="Priest M."/>
            <person name="Roberts A."/>
            <person name="Saif S."/>
            <person name="Shea T."/>
            <person name="Shenoy N."/>
            <person name="Sisk P."/>
            <person name="Stolte C."/>
            <person name="Sykes S."/>
            <person name="Wortman J."/>
            <person name="Nusbaum C."/>
            <person name="Birren B."/>
        </authorList>
    </citation>
    <scope>NUCLEOTIDE SEQUENCE [LARGE SCALE GENOMIC DNA]</scope>
    <source>
        <strain evidence="1 2">54005</strain>
    </source>
</reference>
<proteinExistence type="predicted"/>
<dbReference type="Proteomes" id="UP000030663">
    <property type="component" value="Unassembled WGS sequence"/>
</dbReference>
<evidence type="ECO:0000313" key="2">
    <source>
        <dbReference type="Proteomes" id="UP000030663"/>
    </source>
</evidence>
<name>X0C4B0_FUSOX</name>
<sequence length="68" mass="7944">MGLDIYNRRPTAFKFNLIGPTSSRVEVVHEARAMWELREGVCGGCMWRCSFVMWLRYCPSGTKLFIIR</sequence>
<protein>
    <submittedName>
        <fullName evidence="1">Uncharacterized protein</fullName>
    </submittedName>
</protein>
<evidence type="ECO:0000313" key="1">
    <source>
        <dbReference type="EMBL" id="EXK89210.1"/>
    </source>
</evidence>
<keyword evidence="2" id="KW-1185">Reference proteome</keyword>
<dbReference type="HOGENOM" id="CLU_2794092_0_0_1"/>
<dbReference type="EMBL" id="JH658378">
    <property type="protein sequence ID" value="EXK89210.1"/>
    <property type="molecule type" value="Genomic_DNA"/>
</dbReference>
<accession>X0C4B0</accession>
<dbReference type="AlphaFoldDB" id="X0C4B0"/>
<organism evidence="1 2">
    <name type="scientific">Fusarium oxysporum f. sp. raphani 54005</name>
    <dbReference type="NCBI Taxonomy" id="1089458"/>
    <lineage>
        <taxon>Eukaryota</taxon>
        <taxon>Fungi</taxon>
        <taxon>Dikarya</taxon>
        <taxon>Ascomycota</taxon>
        <taxon>Pezizomycotina</taxon>
        <taxon>Sordariomycetes</taxon>
        <taxon>Hypocreomycetidae</taxon>
        <taxon>Hypocreales</taxon>
        <taxon>Nectriaceae</taxon>
        <taxon>Fusarium</taxon>
        <taxon>Fusarium oxysporum species complex</taxon>
    </lineage>
</organism>
<gene>
    <name evidence="1" type="ORF">FOQG_07885</name>
</gene>